<name>A0AB34JWD3_PRYPA</name>
<dbReference type="GO" id="GO:0005886">
    <property type="term" value="C:plasma membrane"/>
    <property type="evidence" value="ECO:0007669"/>
    <property type="project" value="TreeGrafter"/>
</dbReference>
<evidence type="ECO:0000313" key="4">
    <source>
        <dbReference type="EMBL" id="KAL1526215.1"/>
    </source>
</evidence>
<evidence type="ECO:0000259" key="3">
    <source>
        <dbReference type="PROSITE" id="PS51455"/>
    </source>
</evidence>
<reference evidence="4 5" key="1">
    <citation type="journal article" date="2024" name="Science">
        <title>Giant polyketide synthase enzymes in the biosynthesis of giant marine polyether toxins.</title>
        <authorList>
            <person name="Fallon T.R."/>
            <person name="Shende V.V."/>
            <person name="Wierzbicki I.H."/>
            <person name="Pendleton A.L."/>
            <person name="Watervoot N.F."/>
            <person name="Auber R.P."/>
            <person name="Gonzalez D.J."/>
            <person name="Wisecaver J.H."/>
            <person name="Moore B.S."/>
        </authorList>
    </citation>
    <scope>NUCLEOTIDE SEQUENCE [LARGE SCALE GENOMIC DNA]</scope>
    <source>
        <strain evidence="4 5">12B1</strain>
    </source>
</reference>
<feature type="region of interest" description="Disordered" evidence="2">
    <location>
        <begin position="375"/>
        <end position="394"/>
    </location>
</feature>
<dbReference type="Pfam" id="PF01504">
    <property type="entry name" value="PIP5K"/>
    <property type="match status" value="1"/>
</dbReference>
<evidence type="ECO:0000256" key="2">
    <source>
        <dbReference type="SAM" id="MobiDB-lite"/>
    </source>
</evidence>
<dbReference type="Gene3D" id="3.30.810.10">
    <property type="entry name" value="2-Layer Sandwich"/>
    <property type="match status" value="2"/>
</dbReference>
<evidence type="ECO:0000256" key="1">
    <source>
        <dbReference type="PROSITE-ProRule" id="PRU00781"/>
    </source>
</evidence>
<keyword evidence="5" id="KW-1185">Reference proteome</keyword>
<feature type="region of interest" description="Disordered" evidence="2">
    <location>
        <begin position="1"/>
        <end position="36"/>
    </location>
</feature>
<dbReference type="EMBL" id="JBGBPQ010000003">
    <property type="protein sequence ID" value="KAL1526215.1"/>
    <property type="molecule type" value="Genomic_DNA"/>
</dbReference>
<accession>A0AB34JWD3</accession>
<feature type="region of interest" description="Disordered" evidence="2">
    <location>
        <begin position="511"/>
        <end position="555"/>
    </location>
</feature>
<protein>
    <recommendedName>
        <fullName evidence="3">PIPK domain-containing protein</fullName>
    </recommendedName>
</protein>
<dbReference type="GO" id="GO:0005524">
    <property type="term" value="F:ATP binding"/>
    <property type="evidence" value="ECO:0007669"/>
    <property type="project" value="UniProtKB-UniRule"/>
</dbReference>
<comment type="caution">
    <text evidence="4">The sequence shown here is derived from an EMBL/GenBank/DDBJ whole genome shotgun (WGS) entry which is preliminary data.</text>
</comment>
<dbReference type="AlphaFoldDB" id="A0AB34JWD3"/>
<keyword evidence="1" id="KW-0418">Kinase</keyword>
<keyword evidence="1" id="KW-0067">ATP-binding</keyword>
<dbReference type="SMART" id="SM00330">
    <property type="entry name" value="PIPKc"/>
    <property type="match status" value="1"/>
</dbReference>
<dbReference type="PANTHER" id="PTHR23086">
    <property type="entry name" value="PHOSPHATIDYLINOSITOL-4-PHOSPHATE 5-KINASE"/>
    <property type="match status" value="1"/>
</dbReference>
<keyword evidence="1" id="KW-0547">Nucleotide-binding</keyword>
<sequence>MGDTGGVPAAAPAAACVGPNQPEESSSAEGGRMSIRMNSPIKVQPAKQRIRHRKVRQGQTIYKGHPSWNIMLNIKLGISYTVGRITPEENRKLKHSDFTDVYKQVFSPEGSTLTPGHNADVFTFKDHAPLAFRHLREHWGVDAQEYMVSICGEHSLRELGTPGKSGAVFYLTEDNKFLIKTVSRKESKFLRQILPNYYNYVMRSANTLVPRFLGLIRITNAQRRNIRLVIMNYLMPEEYHIHEKYDLKGSTLGRYATEEEKRDANVTLKDLDFHHKIALPPKKYAMLKEQIEADSQWLRTLRIMDYSILCLLHFPGRPTPFDAECCDDRSSLGSEHTNRASTRDLESEIQSAVGNALKIANDAAVAAGTKAGKSAAEAANDESDDEDDATTVSSLGLPKLTDEDLAAAYDVSRAKSGTLHLDSKGVMGIKLSENRGEGGEEVLVICALIDILQQYGTRKKLEHSFKSIKYRSERSGISVTDPIRYSERFVSFILSKFCAITPEISLAQMGSSSSSRGLGATADPPAAEKPTSRSCVRAMNDTSSTTQQRESQPNQ</sequence>
<evidence type="ECO:0000313" key="5">
    <source>
        <dbReference type="Proteomes" id="UP001515480"/>
    </source>
</evidence>
<dbReference type="SUPFAM" id="SSF56104">
    <property type="entry name" value="SAICAR synthase-like"/>
    <property type="match status" value="1"/>
</dbReference>
<dbReference type="PANTHER" id="PTHR23086:SF8">
    <property type="entry name" value="PHOSPHATIDYLINOSITOL 5-PHOSPHATE 4-KINASE, ISOFORM A"/>
    <property type="match status" value="1"/>
</dbReference>
<feature type="domain" description="PIPK" evidence="3">
    <location>
        <begin position="64"/>
        <end position="497"/>
    </location>
</feature>
<gene>
    <name evidence="4" type="ORF">AB1Y20_014941</name>
</gene>
<dbReference type="InterPro" id="IPR002498">
    <property type="entry name" value="PInositol-4-P-4/5-kinase_core"/>
</dbReference>
<dbReference type="Proteomes" id="UP001515480">
    <property type="component" value="Unassembled WGS sequence"/>
</dbReference>
<feature type="compositionally biased region" description="Acidic residues" evidence="2">
    <location>
        <begin position="379"/>
        <end position="389"/>
    </location>
</feature>
<dbReference type="PROSITE" id="PS51455">
    <property type="entry name" value="PIPK"/>
    <property type="match status" value="1"/>
</dbReference>
<feature type="compositionally biased region" description="Polar residues" evidence="2">
    <location>
        <begin position="540"/>
        <end position="555"/>
    </location>
</feature>
<dbReference type="InterPro" id="IPR023610">
    <property type="entry name" value="PInositol-4/5-P-5/4-kinase"/>
</dbReference>
<dbReference type="GO" id="GO:0016308">
    <property type="term" value="F:1-phosphatidylinositol-4-phosphate 5-kinase activity"/>
    <property type="evidence" value="ECO:0007669"/>
    <property type="project" value="TreeGrafter"/>
</dbReference>
<dbReference type="InterPro" id="IPR027483">
    <property type="entry name" value="PInositol-4-P-4/5-kinase_C_sf"/>
</dbReference>
<dbReference type="Gene3D" id="3.30.800.10">
    <property type="entry name" value="Phosphatidylinositol Phosphate Kinase II Beta"/>
    <property type="match status" value="1"/>
</dbReference>
<keyword evidence="1" id="KW-0808">Transferase</keyword>
<organism evidence="4 5">
    <name type="scientific">Prymnesium parvum</name>
    <name type="common">Toxic golden alga</name>
    <dbReference type="NCBI Taxonomy" id="97485"/>
    <lineage>
        <taxon>Eukaryota</taxon>
        <taxon>Haptista</taxon>
        <taxon>Haptophyta</taxon>
        <taxon>Prymnesiophyceae</taxon>
        <taxon>Prymnesiales</taxon>
        <taxon>Prymnesiaceae</taxon>
        <taxon>Prymnesium</taxon>
    </lineage>
</organism>
<dbReference type="GO" id="GO:0046854">
    <property type="term" value="P:phosphatidylinositol phosphate biosynthetic process"/>
    <property type="evidence" value="ECO:0007669"/>
    <property type="project" value="TreeGrafter"/>
</dbReference>
<dbReference type="InterPro" id="IPR027484">
    <property type="entry name" value="PInositol-4-P-5-kinase_N"/>
</dbReference>
<proteinExistence type="predicted"/>